<dbReference type="PANTHER" id="PTHR47256">
    <property type="entry name" value="ZN(II)2CYS6 TRANSCRIPTION FACTOR (EUROFUNG)-RELATED"/>
    <property type="match status" value="1"/>
</dbReference>
<evidence type="ECO:0000256" key="1">
    <source>
        <dbReference type="SAM" id="MobiDB-lite"/>
    </source>
</evidence>
<evidence type="ECO:0000313" key="2">
    <source>
        <dbReference type="EMBL" id="TQV99012.1"/>
    </source>
</evidence>
<sequence length="558" mass="63412">MPRHLFGTRNLYLESPIYNYSFGDKSSQQQHTKIASPAQEDEKNSPLLRPYHAATIVDPRLNRINPSSWTEVSKDDNLMRAMLQHFFMYDYQWHTSFQKDYFLDDMVSGSREFCSPLLVNSILALVCVSEHSSIGMSNRNQFWDPETLSFQFIAEGKRLWDMEAGTARLTTVHAGLLLYLAHALCGKDGVGKSYLIQSVAIAESLGIFKRDGGRVGDRAQDARDFTAWAMFTSFDLQFHSHNQWYFQDRPLLDAQPDVPLPDVLASQDWFGEIWLKYPLSDKLHAAHFGASFRAYILLSVILNDVACKHYSHEDQKPVFSLRDILGYYKRLEQWYRDLPTALAPGEIFFPAMHYYNTIIRLMVAAVKLQESSICSNLDRWTAKRTPQQLLSDAAVSLETLVRLYYVRHSFERLDTFLVQPLTELSTVLQTGTGARHVQDAEALRSTLLLCAQGLRDQGRNHYLGQVLFHLAREHAGPELRGLIDKHLYPGPQAEAPLAAVLSQQVHSNWPANLISALDEAKNLRLSAVLKRLESSAMKATDVKTSGRGDSAERDELEI</sequence>
<dbReference type="STRING" id="43265.A0A545VBA3"/>
<organism evidence="2 3">
    <name type="scientific">Cordyceps javanica</name>
    <dbReference type="NCBI Taxonomy" id="43265"/>
    <lineage>
        <taxon>Eukaryota</taxon>
        <taxon>Fungi</taxon>
        <taxon>Dikarya</taxon>
        <taxon>Ascomycota</taxon>
        <taxon>Pezizomycotina</taxon>
        <taxon>Sordariomycetes</taxon>
        <taxon>Hypocreomycetidae</taxon>
        <taxon>Hypocreales</taxon>
        <taxon>Cordycipitaceae</taxon>
        <taxon>Cordyceps</taxon>
    </lineage>
</organism>
<proteinExistence type="predicted"/>
<feature type="region of interest" description="Disordered" evidence="1">
    <location>
        <begin position="538"/>
        <end position="558"/>
    </location>
</feature>
<evidence type="ECO:0000313" key="3">
    <source>
        <dbReference type="Proteomes" id="UP000315783"/>
    </source>
</evidence>
<name>A0A545VBA3_9HYPO</name>
<reference evidence="2 3" key="1">
    <citation type="journal article" date="2019" name="Appl. Microbiol. Biotechnol.">
        <title>Genome sequence of Isaria javanica and comparative genome analysis insights into family S53 peptidase evolution in fungal entomopathogens.</title>
        <authorList>
            <person name="Lin R."/>
            <person name="Zhang X."/>
            <person name="Xin B."/>
            <person name="Zou M."/>
            <person name="Gao Y."/>
            <person name="Qin F."/>
            <person name="Hu Q."/>
            <person name="Xie B."/>
            <person name="Cheng X."/>
        </authorList>
    </citation>
    <scope>NUCLEOTIDE SEQUENCE [LARGE SCALE GENOMIC DNA]</scope>
    <source>
        <strain evidence="2 3">IJ1G</strain>
    </source>
</reference>
<comment type="caution">
    <text evidence="2">The sequence shown here is derived from an EMBL/GenBank/DDBJ whole genome shotgun (WGS) entry which is preliminary data.</text>
</comment>
<accession>A0A545VBA3</accession>
<dbReference type="InterPro" id="IPR053187">
    <property type="entry name" value="Notoamide_regulator"/>
</dbReference>
<dbReference type="Proteomes" id="UP000315783">
    <property type="component" value="Unassembled WGS sequence"/>
</dbReference>
<dbReference type="PANTHER" id="PTHR47256:SF1">
    <property type="entry name" value="ZN(II)2CYS6 TRANSCRIPTION FACTOR (EUROFUNG)"/>
    <property type="match status" value="1"/>
</dbReference>
<dbReference type="CDD" id="cd12148">
    <property type="entry name" value="fungal_TF_MHR"/>
    <property type="match status" value="1"/>
</dbReference>
<dbReference type="EMBL" id="SPUK01000003">
    <property type="protein sequence ID" value="TQV99012.1"/>
    <property type="molecule type" value="Genomic_DNA"/>
</dbReference>
<feature type="compositionally biased region" description="Basic and acidic residues" evidence="1">
    <location>
        <begin position="540"/>
        <end position="558"/>
    </location>
</feature>
<keyword evidence="3" id="KW-1185">Reference proteome</keyword>
<dbReference type="AlphaFoldDB" id="A0A545VBA3"/>
<gene>
    <name evidence="2" type="ORF">IF1G_03092</name>
</gene>
<protein>
    <submittedName>
        <fullName evidence="2">C6 transcription factor</fullName>
    </submittedName>
</protein>